<keyword evidence="3" id="KW-0804">Transcription</keyword>
<reference evidence="5 6" key="1">
    <citation type="submission" date="2022-10" db="EMBL/GenBank/DDBJ databases">
        <title>Draft genome sequence of Streptomyces sp. YSPA8.</title>
        <authorList>
            <person name="Moriuchi R."/>
            <person name="Dohra H."/>
            <person name="Yamamura H."/>
            <person name="Kodani S."/>
        </authorList>
    </citation>
    <scope>NUCLEOTIDE SEQUENCE [LARGE SCALE GENOMIC DNA]</scope>
    <source>
        <strain evidence="5 6">YSPA8</strain>
    </source>
</reference>
<comment type="caution">
    <text evidence="5">The sequence shown here is derived from an EMBL/GenBank/DDBJ whole genome shotgun (WGS) entry which is preliminary data.</text>
</comment>
<dbReference type="Proteomes" id="UP001291653">
    <property type="component" value="Unassembled WGS sequence"/>
</dbReference>
<dbReference type="PROSITE" id="PS50995">
    <property type="entry name" value="HTH_MARR_2"/>
    <property type="match status" value="1"/>
</dbReference>
<organism evidence="5 6">
    <name type="scientific">Streptomyces yaizuensis</name>
    <dbReference type="NCBI Taxonomy" id="2989713"/>
    <lineage>
        <taxon>Bacteria</taxon>
        <taxon>Bacillati</taxon>
        <taxon>Actinomycetota</taxon>
        <taxon>Actinomycetes</taxon>
        <taxon>Kitasatosporales</taxon>
        <taxon>Streptomycetaceae</taxon>
        <taxon>Streptomyces</taxon>
    </lineage>
</organism>
<dbReference type="InterPro" id="IPR023187">
    <property type="entry name" value="Tscrpt_reg_MarR-type_CS"/>
</dbReference>
<dbReference type="InterPro" id="IPR039422">
    <property type="entry name" value="MarR/SlyA-like"/>
</dbReference>
<protein>
    <submittedName>
        <fullName evidence="5">MarR family transcriptional regulator</fullName>
    </submittedName>
</protein>
<dbReference type="PRINTS" id="PR00598">
    <property type="entry name" value="HTHMARR"/>
</dbReference>
<dbReference type="InterPro" id="IPR000835">
    <property type="entry name" value="HTH_MarR-typ"/>
</dbReference>
<dbReference type="EMBL" id="BSBI01000018">
    <property type="protein sequence ID" value="GLF99188.1"/>
    <property type="molecule type" value="Genomic_DNA"/>
</dbReference>
<keyword evidence="1" id="KW-0805">Transcription regulation</keyword>
<dbReference type="Gene3D" id="1.10.10.10">
    <property type="entry name" value="Winged helix-like DNA-binding domain superfamily/Winged helix DNA-binding domain"/>
    <property type="match status" value="1"/>
</dbReference>
<accession>A0ABQ5P9M6</accession>
<dbReference type="PANTHER" id="PTHR33164">
    <property type="entry name" value="TRANSCRIPTIONAL REGULATOR, MARR FAMILY"/>
    <property type="match status" value="1"/>
</dbReference>
<dbReference type="PROSITE" id="PS01117">
    <property type="entry name" value="HTH_MARR_1"/>
    <property type="match status" value="1"/>
</dbReference>
<dbReference type="Pfam" id="PF12802">
    <property type="entry name" value="MarR_2"/>
    <property type="match status" value="1"/>
</dbReference>
<evidence type="ECO:0000256" key="3">
    <source>
        <dbReference type="ARBA" id="ARBA00023163"/>
    </source>
</evidence>
<keyword evidence="2" id="KW-0238">DNA-binding</keyword>
<dbReference type="SMART" id="SM00347">
    <property type="entry name" value="HTH_MARR"/>
    <property type="match status" value="1"/>
</dbReference>
<gene>
    <name evidence="5" type="ORF">SYYSPA8_32845</name>
</gene>
<evidence type="ECO:0000313" key="5">
    <source>
        <dbReference type="EMBL" id="GLF99188.1"/>
    </source>
</evidence>
<evidence type="ECO:0000256" key="2">
    <source>
        <dbReference type="ARBA" id="ARBA00023125"/>
    </source>
</evidence>
<dbReference type="SUPFAM" id="SSF46785">
    <property type="entry name" value="Winged helix' DNA-binding domain"/>
    <property type="match status" value="1"/>
</dbReference>
<dbReference type="InterPro" id="IPR036388">
    <property type="entry name" value="WH-like_DNA-bd_sf"/>
</dbReference>
<feature type="domain" description="HTH marR-type" evidence="4">
    <location>
        <begin position="13"/>
        <end position="146"/>
    </location>
</feature>
<dbReference type="InterPro" id="IPR036390">
    <property type="entry name" value="WH_DNA-bd_sf"/>
</dbReference>
<dbReference type="PANTHER" id="PTHR33164:SF99">
    <property type="entry name" value="MARR FAMILY REGULATORY PROTEIN"/>
    <property type="match status" value="1"/>
</dbReference>
<keyword evidence="6" id="KW-1185">Reference proteome</keyword>
<sequence>MPDSEPAVPLAFKVGVWRSYMEVHQEVLAEIGRALDERHRLSVSEFDTLVNIPSAGARMKDLGKRTVLTQSAVSRMCDRLAKRGLVTRTPVAEDQRGALILLTDEGRAVRRAAVRTNAEVVDQTFAARLSGADLAALGAILDRFAVAAGAEGCGLPE</sequence>
<name>A0ABQ5P9M6_9ACTN</name>
<evidence type="ECO:0000313" key="6">
    <source>
        <dbReference type="Proteomes" id="UP001291653"/>
    </source>
</evidence>
<evidence type="ECO:0000256" key="1">
    <source>
        <dbReference type="ARBA" id="ARBA00023015"/>
    </source>
</evidence>
<proteinExistence type="predicted"/>
<dbReference type="RefSeq" id="WP_323451138.1">
    <property type="nucleotide sequence ID" value="NZ_BSBI01000018.1"/>
</dbReference>
<evidence type="ECO:0000259" key="4">
    <source>
        <dbReference type="PROSITE" id="PS50995"/>
    </source>
</evidence>